<sequence length="572" mass="65377">MEQRQSVLCEGKGVAGDPRHDSHVRKFRERLRRESNLCVHQAEEYPGSRILAGLPKRWKPMYYTACCESSSIDLAAGWQVNPGADWRTEVRRFFFLASEANLVVCADGISIYVRCGGRKFIFLMPRTLESSRRTHGLADSEHPSDSNSPLQQWSARRSYGKDSLSKKLRLALAHDCWRGARSALFIDSAGRVIVTQSKCSYGKANTFVVRSGQASQRQLCGEGSLLRCRRTRLRKRTVTVLLPFQIWRFIRPLPLRERPDLTPLWGRMKSTVYEIPVETDEDLLARVMVAAQQIDGTPGVMRREYRNIIRRYDVCNDVGGRDIEPLLLDDFITRELILSFVGNCPYRREPTVSQPTKIFVGTKTVFRVKSRLARGLSLSLSSLTKLRAGVCSGPYTTQMVAAFVSLCGLRKFPSPDRKEHIAQRSGRPARPGTARGRNRVSSSYRLPPLQARRAFVSLRTVDNAELTILFHTAARNRVTRVLQVYYWFRVLQDVSDERRFNKTRETNMHMWAVYHGIERTHHPQFSCQAGFFTDTVVRNVVPSLVDLSFTQKMNVTKGFIFLDKFGILSFQL</sequence>
<protein>
    <submittedName>
        <fullName evidence="2">Uncharacterized protein</fullName>
    </submittedName>
</protein>
<accession>A0ABQ9GZ37</accession>
<comment type="caution">
    <text evidence="2">The sequence shown here is derived from an EMBL/GenBank/DDBJ whole genome shotgun (WGS) entry which is preliminary data.</text>
</comment>
<dbReference type="EMBL" id="JARBHB010000008">
    <property type="protein sequence ID" value="KAJ8877285.1"/>
    <property type="molecule type" value="Genomic_DNA"/>
</dbReference>
<organism evidence="2 3">
    <name type="scientific">Dryococelus australis</name>
    <dbReference type="NCBI Taxonomy" id="614101"/>
    <lineage>
        <taxon>Eukaryota</taxon>
        <taxon>Metazoa</taxon>
        <taxon>Ecdysozoa</taxon>
        <taxon>Arthropoda</taxon>
        <taxon>Hexapoda</taxon>
        <taxon>Insecta</taxon>
        <taxon>Pterygota</taxon>
        <taxon>Neoptera</taxon>
        <taxon>Polyneoptera</taxon>
        <taxon>Phasmatodea</taxon>
        <taxon>Verophasmatodea</taxon>
        <taxon>Anareolatae</taxon>
        <taxon>Phasmatidae</taxon>
        <taxon>Eurycanthinae</taxon>
        <taxon>Dryococelus</taxon>
    </lineage>
</organism>
<evidence type="ECO:0000256" key="1">
    <source>
        <dbReference type="SAM" id="MobiDB-lite"/>
    </source>
</evidence>
<evidence type="ECO:0000313" key="2">
    <source>
        <dbReference type="EMBL" id="KAJ8877285.1"/>
    </source>
</evidence>
<feature type="region of interest" description="Disordered" evidence="1">
    <location>
        <begin position="1"/>
        <end position="20"/>
    </location>
</feature>
<gene>
    <name evidence="2" type="ORF">PR048_021739</name>
</gene>
<dbReference type="Proteomes" id="UP001159363">
    <property type="component" value="Chromosome 7"/>
</dbReference>
<feature type="region of interest" description="Disordered" evidence="1">
    <location>
        <begin position="417"/>
        <end position="443"/>
    </location>
</feature>
<evidence type="ECO:0000313" key="3">
    <source>
        <dbReference type="Proteomes" id="UP001159363"/>
    </source>
</evidence>
<proteinExistence type="predicted"/>
<name>A0ABQ9GZ37_9NEOP</name>
<keyword evidence="3" id="KW-1185">Reference proteome</keyword>
<reference evidence="2 3" key="1">
    <citation type="submission" date="2023-02" db="EMBL/GenBank/DDBJ databases">
        <title>LHISI_Scaffold_Assembly.</title>
        <authorList>
            <person name="Stuart O.P."/>
            <person name="Cleave R."/>
            <person name="Magrath M.J.L."/>
            <person name="Mikheyev A.S."/>
        </authorList>
    </citation>
    <scope>NUCLEOTIDE SEQUENCE [LARGE SCALE GENOMIC DNA]</scope>
    <source>
        <strain evidence="2">Daus_M_001</strain>
        <tissue evidence="2">Leg muscle</tissue>
    </source>
</reference>
<feature type="compositionally biased region" description="Low complexity" evidence="1">
    <location>
        <begin position="424"/>
        <end position="435"/>
    </location>
</feature>